<evidence type="ECO:0000313" key="2">
    <source>
        <dbReference type="EMBL" id="EOA37669.1"/>
    </source>
</evidence>
<dbReference type="PROSITE" id="PS50181">
    <property type="entry name" value="FBOX"/>
    <property type="match status" value="1"/>
</dbReference>
<dbReference type="SMART" id="SM00256">
    <property type="entry name" value="FBOX"/>
    <property type="match status" value="1"/>
</dbReference>
<dbReference type="PANTHER" id="PTHR31672">
    <property type="entry name" value="BNACNNG10540D PROTEIN"/>
    <property type="match status" value="1"/>
</dbReference>
<sequence length="366" mass="41337">MNPLVMEVDLKKRKKWQSKLQHIMRHVIRRSLAIVSRVLSFLKEQVISGKKNPSRSETALSVEIPDDIAEEILHRVRANDLVRLKTVSKHWKALIESGYLVEKHLRRRQKIHGVEECKITLDVLTFHVTLISKYSRLRRDKGESRAPRVSGSCNGLVCVYDLVDVYIANPSTGVSRKLSRLQGITKLSAGFGRDVVTGAYKVVVLNSFGDDNRVECVVFDLSASDWRWRYKTAGPMPPSFTLISPERNPVSVNGSVFWLLTCDHGHPEILVMDLHTEEFRTVSLSLPKDDNHVFVSPPSGSVYMWSLMGRLCVSDLGQGLASDVWSFVQDELGERWEITKFAPGTVIPPLNLSSAWFSPTLVSPYQ</sequence>
<reference evidence="3" key="1">
    <citation type="journal article" date="2013" name="Nat. Genet.">
        <title>The Capsella rubella genome and the genomic consequences of rapid mating system evolution.</title>
        <authorList>
            <person name="Slotte T."/>
            <person name="Hazzouri K.M."/>
            <person name="Agren J.A."/>
            <person name="Koenig D."/>
            <person name="Maumus F."/>
            <person name="Guo Y.L."/>
            <person name="Steige K."/>
            <person name="Platts A.E."/>
            <person name="Escobar J.S."/>
            <person name="Newman L.K."/>
            <person name="Wang W."/>
            <person name="Mandakova T."/>
            <person name="Vello E."/>
            <person name="Smith L.M."/>
            <person name="Henz S.R."/>
            <person name="Steffen J."/>
            <person name="Takuno S."/>
            <person name="Brandvain Y."/>
            <person name="Coop G."/>
            <person name="Andolfatto P."/>
            <person name="Hu T.T."/>
            <person name="Blanchette M."/>
            <person name="Clark R.M."/>
            <person name="Quesneville H."/>
            <person name="Nordborg M."/>
            <person name="Gaut B.S."/>
            <person name="Lysak M.A."/>
            <person name="Jenkins J."/>
            <person name="Grimwood J."/>
            <person name="Chapman J."/>
            <person name="Prochnik S."/>
            <person name="Shu S."/>
            <person name="Rokhsar D."/>
            <person name="Schmutz J."/>
            <person name="Weigel D."/>
            <person name="Wright S.I."/>
        </authorList>
    </citation>
    <scope>NUCLEOTIDE SEQUENCE [LARGE SCALE GENOMIC DNA]</scope>
    <source>
        <strain evidence="3">cv. Monte Gargano</strain>
    </source>
</reference>
<dbReference type="Pfam" id="PF00646">
    <property type="entry name" value="F-box"/>
    <property type="match status" value="1"/>
</dbReference>
<name>R0I5U8_9BRAS</name>
<dbReference type="PANTHER" id="PTHR31672:SF13">
    <property type="entry name" value="F-BOX PROTEIN CPR30-LIKE"/>
    <property type="match status" value="1"/>
</dbReference>
<feature type="domain" description="F-box" evidence="1">
    <location>
        <begin position="58"/>
        <end position="108"/>
    </location>
</feature>
<dbReference type="EMBL" id="KB870805">
    <property type="protein sequence ID" value="EOA37669.1"/>
    <property type="molecule type" value="Genomic_DNA"/>
</dbReference>
<dbReference type="InterPro" id="IPR036047">
    <property type="entry name" value="F-box-like_dom_sf"/>
</dbReference>
<proteinExistence type="predicted"/>
<organism evidence="2 3">
    <name type="scientific">Capsella rubella</name>
    <dbReference type="NCBI Taxonomy" id="81985"/>
    <lineage>
        <taxon>Eukaryota</taxon>
        <taxon>Viridiplantae</taxon>
        <taxon>Streptophyta</taxon>
        <taxon>Embryophyta</taxon>
        <taxon>Tracheophyta</taxon>
        <taxon>Spermatophyta</taxon>
        <taxon>Magnoliopsida</taxon>
        <taxon>eudicotyledons</taxon>
        <taxon>Gunneridae</taxon>
        <taxon>Pentapetalae</taxon>
        <taxon>rosids</taxon>
        <taxon>malvids</taxon>
        <taxon>Brassicales</taxon>
        <taxon>Brassicaceae</taxon>
        <taxon>Camelineae</taxon>
        <taxon>Capsella</taxon>
    </lineage>
</organism>
<dbReference type="OrthoDB" id="1103556at2759"/>
<feature type="non-terminal residue" evidence="2">
    <location>
        <position position="366"/>
    </location>
</feature>
<dbReference type="InterPro" id="IPR013187">
    <property type="entry name" value="F-box-assoc_dom_typ3"/>
</dbReference>
<dbReference type="AlphaFoldDB" id="R0I5U8"/>
<keyword evidence="3" id="KW-1185">Reference proteome</keyword>
<protein>
    <recommendedName>
        <fullName evidence="1">F-box domain-containing protein</fullName>
    </recommendedName>
</protein>
<dbReference type="SUPFAM" id="SSF81383">
    <property type="entry name" value="F-box domain"/>
    <property type="match status" value="1"/>
</dbReference>
<dbReference type="SUPFAM" id="SSF69304">
    <property type="entry name" value="Tricorn protease N-terminal domain"/>
    <property type="match status" value="1"/>
</dbReference>
<gene>
    <name evidence="2" type="ORF">CARUB_v10012261mg</name>
</gene>
<dbReference type="InterPro" id="IPR001810">
    <property type="entry name" value="F-box_dom"/>
</dbReference>
<evidence type="ECO:0000259" key="1">
    <source>
        <dbReference type="PROSITE" id="PS50181"/>
    </source>
</evidence>
<dbReference type="Gene3D" id="1.20.1280.50">
    <property type="match status" value="1"/>
</dbReference>
<dbReference type="InterPro" id="IPR050796">
    <property type="entry name" value="SCF_F-box_component"/>
</dbReference>
<dbReference type="NCBIfam" id="TIGR01640">
    <property type="entry name" value="F_box_assoc_1"/>
    <property type="match status" value="1"/>
</dbReference>
<evidence type="ECO:0000313" key="3">
    <source>
        <dbReference type="Proteomes" id="UP000029121"/>
    </source>
</evidence>
<dbReference type="Proteomes" id="UP000029121">
    <property type="component" value="Unassembled WGS sequence"/>
</dbReference>
<accession>R0I5U8</accession>
<dbReference type="KEGG" id="crb:17900375"/>
<dbReference type="InterPro" id="IPR017451">
    <property type="entry name" value="F-box-assoc_interact_dom"/>
</dbReference>
<dbReference type="Pfam" id="PF08268">
    <property type="entry name" value="FBA_3"/>
    <property type="match status" value="1"/>
</dbReference>